<organism evidence="2 3">
    <name type="scientific">Oryza sativa subsp. japonica</name>
    <name type="common">Rice</name>
    <dbReference type="NCBI Taxonomy" id="39947"/>
    <lineage>
        <taxon>Eukaryota</taxon>
        <taxon>Viridiplantae</taxon>
        <taxon>Streptophyta</taxon>
        <taxon>Embryophyta</taxon>
        <taxon>Tracheophyta</taxon>
        <taxon>Spermatophyta</taxon>
        <taxon>Magnoliopsida</taxon>
        <taxon>Liliopsida</taxon>
        <taxon>Poales</taxon>
        <taxon>Poaceae</taxon>
        <taxon>BOP clade</taxon>
        <taxon>Oryzoideae</taxon>
        <taxon>Oryzeae</taxon>
        <taxon>Oryzinae</taxon>
        <taxon>Oryza</taxon>
        <taxon>Oryza sativa</taxon>
    </lineage>
</organism>
<sequence length="98" mass="10437">MGQWECAGTGYATYSRLRPPAGTRHASPYRALRRWSSAYCSPARPAFRSYTRASPTDVLAGASRRAVAAMEILLSRRHTPSGPAGAAGASDSCSCWAT</sequence>
<evidence type="ECO:0000256" key="1">
    <source>
        <dbReference type="SAM" id="MobiDB-lite"/>
    </source>
</evidence>
<reference evidence="2 3" key="2">
    <citation type="journal article" date="2013" name="Plant Cell Physiol.">
        <title>Rice Annotation Project Database (RAP-DB): an integrative and interactive database for rice genomics.</title>
        <authorList>
            <person name="Sakai H."/>
            <person name="Lee S.S."/>
            <person name="Tanaka T."/>
            <person name="Numa H."/>
            <person name="Kim J."/>
            <person name="Kawahara Y."/>
            <person name="Wakimoto H."/>
            <person name="Yang C.C."/>
            <person name="Iwamoto M."/>
            <person name="Abe T."/>
            <person name="Yamada Y."/>
            <person name="Muto A."/>
            <person name="Inokuchi H."/>
            <person name="Ikemura T."/>
            <person name="Matsumoto T."/>
            <person name="Sasaki T."/>
            <person name="Itoh T."/>
        </authorList>
    </citation>
    <scope>NUCLEOTIDE SEQUENCE [LARGE SCALE GENOMIC DNA]</scope>
    <source>
        <strain evidence="3">cv. Nipponbare</strain>
    </source>
</reference>
<dbReference type="STRING" id="39947.A0A0P0WIZ2"/>
<feature type="compositionally biased region" description="Low complexity" evidence="1">
    <location>
        <begin position="80"/>
        <end position="98"/>
    </location>
</feature>
<name>A0A0P0WIZ2_ORYSJ</name>
<dbReference type="InParanoid" id="A0A0P0WIZ2"/>
<evidence type="ECO:0000313" key="2">
    <source>
        <dbReference type="EMBL" id="BAS92720.1"/>
    </source>
</evidence>
<reference evidence="3" key="1">
    <citation type="journal article" date="2005" name="Nature">
        <title>The map-based sequence of the rice genome.</title>
        <authorList>
            <consortium name="International rice genome sequencing project (IRGSP)"/>
            <person name="Matsumoto T."/>
            <person name="Wu J."/>
            <person name="Kanamori H."/>
            <person name="Katayose Y."/>
            <person name="Fujisawa M."/>
            <person name="Namiki N."/>
            <person name="Mizuno H."/>
            <person name="Yamamoto K."/>
            <person name="Antonio B.A."/>
            <person name="Baba T."/>
            <person name="Sakata K."/>
            <person name="Nagamura Y."/>
            <person name="Aoki H."/>
            <person name="Arikawa K."/>
            <person name="Arita K."/>
            <person name="Bito T."/>
            <person name="Chiden Y."/>
            <person name="Fujitsuka N."/>
            <person name="Fukunaka R."/>
            <person name="Hamada M."/>
            <person name="Harada C."/>
            <person name="Hayashi A."/>
            <person name="Hijishita S."/>
            <person name="Honda M."/>
            <person name="Hosokawa S."/>
            <person name="Ichikawa Y."/>
            <person name="Idonuma A."/>
            <person name="Iijima M."/>
            <person name="Ikeda M."/>
            <person name="Ikeno M."/>
            <person name="Ito K."/>
            <person name="Ito S."/>
            <person name="Ito T."/>
            <person name="Ito Y."/>
            <person name="Ito Y."/>
            <person name="Iwabuchi A."/>
            <person name="Kamiya K."/>
            <person name="Karasawa W."/>
            <person name="Kurita K."/>
            <person name="Katagiri S."/>
            <person name="Kikuta A."/>
            <person name="Kobayashi H."/>
            <person name="Kobayashi N."/>
            <person name="Machita K."/>
            <person name="Maehara T."/>
            <person name="Masukawa M."/>
            <person name="Mizubayashi T."/>
            <person name="Mukai Y."/>
            <person name="Nagasaki H."/>
            <person name="Nagata Y."/>
            <person name="Naito S."/>
            <person name="Nakashima M."/>
            <person name="Nakama Y."/>
            <person name="Nakamichi Y."/>
            <person name="Nakamura M."/>
            <person name="Meguro A."/>
            <person name="Negishi M."/>
            <person name="Ohta I."/>
            <person name="Ohta T."/>
            <person name="Okamoto M."/>
            <person name="Ono N."/>
            <person name="Saji S."/>
            <person name="Sakaguchi M."/>
            <person name="Sakai K."/>
            <person name="Shibata M."/>
            <person name="Shimokawa T."/>
            <person name="Song J."/>
            <person name="Takazaki Y."/>
            <person name="Terasawa K."/>
            <person name="Tsugane M."/>
            <person name="Tsuji K."/>
            <person name="Ueda S."/>
            <person name="Waki K."/>
            <person name="Yamagata H."/>
            <person name="Yamamoto M."/>
            <person name="Yamamoto S."/>
            <person name="Yamane H."/>
            <person name="Yoshiki S."/>
            <person name="Yoshihara R."/>
            <person name="Yukawa K."/>
            <person name="Zhong H."/>
            <person name="Yano M."/>
            <person name="Yuan Q."/>
            <person name="Ouyang S."/>
            <person name="Liu J."/>
            <person name="Jones K.M."/>
            <person name="Gansberger K."/>
            <person name="Moffat K."/>
            <person name="Hill J."/>
            <person name="Bera J."/>
            <person name="Fadrosh D."/>
            <person name="Jin S."/>
            <person name="Johri S."/>
            <person name="Kim M."/>
            <person name="Overton L."/>
            <person name="Reardon M."/>
            <person name="Tsitrin T."/>
            <person name="Vuong H."/>
            <person name="Weaver B."/>
            <person name="Ciecko A."/>
            <person name="Tallon L."/>
            <person name="Jackson J."/>
            <person name="Pai G."/>
            <person name="Aken S.V."/>
            <person name="Utterback T."/>
            <person name="Reidmuller S."/>
            <person name="Feldblyum T."/>
            <person name="Hsiao J."/>
            <person name="Zismann V."/>
            <person name="Iobst S."/>
            <person name="de Vazeille A.R."/>
            <person name="Buell C.R."/>
            <person name="Ying K."/>
            <person name="Li Y."/>
            <person name="Lu T."/>
            <person name="Huang Y."/>
            <person name="Zhao Q."/>
            <person name="Feng Q."/>
            <person name="Zhang L."/>
            <person name="Zhu J."/>
            <person name="Weng Q."/>
            <person name="Mu J."/>
            <person name="Lu Y."/>
            <person name="Fan D."/>
            <person name="Liu Y."/>
            <person name="Guan J."/>
            <person name="Zhang Y."/>
            <person name="Yu S."/>
            <person name="Liu X."/>
            <person name="Zhang Y."/>
            <person name="Hong G."/>
            <person name="Han B."/>
            <person name="Choisne N."/>
            <person name="Demange N."/>
            <person name="Orjeda G."/>
            <person name="Samain S."/>
            <person name="Cattolico L."/>
            <person name="Pelletier E."/>
            <person name="Couloux A."/>
            <person name="Segurens B."/>
            <person name="Wincker P."/>
            <person name="D'Hont A."/>
            <person name="Scarpelli C."/>
            <person name="Weissenbach J."/>
            <person name="Salanoubat M."/>
            <person name="Quetier F."/>
            <person name="Yu Y."/>
            <person name="Kim H.R."/>
            <person name="Rambo T."/>
            <person name="Currie J."/>
            <person name="Collura K."/>
            <person name="Luo M."/>
            <person name="Yang T."/>
            <person name="Ammiraju J.S.S."/>
            <person name="Engler F."/>
            <person name="Soderlund C."/>
            <person name="Wing R.A."/>
            <person name="Palmer L.E."/>
            <person name="de la Bastide M."/>
            <person name="Spiegel L."/>
            <person name="Nascimento L."/>
            <person name="Zutavern T."/>
            <person name="O'Shaughnessy A."/>
            <person name="Dike S."/>
            <person name="Dedhia N."/>
            <person name="Preston R."/>
            <person name="Balija V."/>
            <person name="McCombie W.R."/>
            <person name="Chow T."/>
            <person name="Chen H."/>
            <person name="Chung M."/>
            <person name="Chen C."/>
            <person name="Shaw J."/>
            <person name="Wu H."/>
            <person name="Hsiao K."/>
            <person name="Chao Y."/>
            <person name="Chu M."/>
            <person name="Cheng C."/>
            <person name="Hour A."/>
            <person name="Lee P."/>
            <person name="Lin S."/>
            <person name="Lin Y."/>
            <person name="Liou J."/>
            <person name="Liu S."/>
            <person name="Hsing Y."/>
            <person name="Raghuvanshi S."/>
            <person name="Mohanty A."/>
            <person name="Bharti A.K."/>
            <person name="Gaur A."/>
            <person name="Gupta V."/>
            <person name="Kumar D."/>
            <person name="Ravi V."/>
            <person name="Vij S."/>
            <person name="Kapur A."/>
            <person name="Khurana P."/>
            <person name="Khurana P."/>
            <person name="Khurana J.P."/>
            <person name="Tyagi A.K."/>
            <person name="Gaikwad K."/>
            <person name="Singh A."/>
            <person name="Dalal V."/>
            <person name="Srivastava S."/>
            <person name="Dixit A."/>
            <person name="Pal A.K."/>
            <person name="Ghazi I.A."/>
            <person name="Yadav M."/>
            <person name="Pandit A."/>
            <person name="Bhargava A."/>
            <person name="Sureshbabu K."/>
            <person name="Batra K."/>
            <person name="Sharma T.R."/>
            <person name="Mohapatra T."/>
            <person name="Singh N.K."/>
            <person name="Messing J."/>
            <person name="Nelson A.B."/>
            <person name="Fuks G."/>
            <person name="Kavchok S."/>
            <person name="Keizer G."/>
            <person name="Linton E."/>
            <person name="Llaca V."/>
            <person name="Song R."/>
            <person name="Tanyolac B."/>
            <person name="Young S."/>
            <person name="Ho-Il K."/>
            <person name="Hahn J.H."/>
            <person name="Sangsakoo G."/>
            <person name="Vanavichit A."/>
            <person name="de Mattos Luiz.A.T."/>
            <person name="Zimmer P.D."/>
            <person name="Malone G."/>
            <person name="Dellagostin O."/>
            <person name="de Oliveira A.C."/>
            <person name="Bevan M."/>
            <person name="Bancroft I."/>
            <person name="Minx P."/>
            <person name="Cordum H."/>
            <person name="Wilson R."/>
            <person name="Cheng Z."/>
            <person name="Jin W."/>
            <person name="Jiang J."/>
            <person name="Leong S.A."/>
            <person name="Iwama H."/>
            <person name="Gojobori T."/>
            <person name="Itoh T."/>
            <person name="Niimura Y."/>
            <person name="Fujii Y."/>
            <person name="Habara T."/>
            <person name="Sakai H."/>
            <person name="Sato Y."/>
            <person name="Wilson G."/>
            <person name="Kumar K."/>
            <person name="McCouch S."/>
            <person name="Juretic N."/>
            <person name="Hoen D."/>
            <person name="Wright S."/>
            <person name="Bruskiewich R."/>
            <person name="Bureau T."/>
            <person name="Miyao A."/>
            <person name="Hirochika H."/>
            <person name="Nishikawa T."/>
            <person name="Kadowaki K."/>
            <person name="Sugiura M."/>
            <person name="Burr B."/>
            <person name="Sasaki T."/>
        </authorList>
    </citation>
    <scope>NUCLEOTIDE SEQUENCE [LARGE SCALE GENOMIC DNA]</scope>
    <source>
        <strain evidence="3">cv. Nipponbare</strain>
    </source>
</reference>
<gene>
    <name evidence="2" type="ordered locus">Os05g0201900</name>
    <name evidence="2" type="ORF">OSNPB_050201900</name>
</gene>
<dbReference type="EMBL" id="AP014961">
    <property type="protein sequence ID" value="BAS92720.1"/>
    <property type="molecule type" value="Genomic_DNA"/>
</dbReference>
<protein>
    <submittedName>
        <fullName evidence="2">Os05g0201900 protein</fullName>
    </submittedName>
</protein>
<proteinExistence type="predicted"/>
<dbReference type="AlphaFoldDB" id="A0A0P0WIZ2"/>
<dbReference type="Proteomes" id="UP000059680">
    <property type="component" value="Chromosome 5"/>
</dbReference>
<accession>A0A0P0WIZ2</accession>
<feature type="region of interest" description="Disordered" evidence="1">
    <location>
        <begin position="78"/>
        <end position="98"/>
    </location>
</feature>
<dbReference type="PaxDb" id="39947-A0A0P0WIZ2"/>
<evidence type="ECO:0000313" key="3">
    <source>
        <dbReference type="Proteomes" id="UP000059680"/>
    </source>
</evidence>
<reference evidence="2 3" key="3">
    <citation type="journal article" date="2013" name="Rice">
        <title>Improvement of the Oryza sativa Nipponbare reference genome using next generation sequence and optical map data.</title>
        <authorList>
            <person name="Kawahara Y."/>
            <person name="de la Bastide M."/>
            <person name="Hamilton J.P."/>
            <person name="Kanamori H."/>
            <person name="McCombie W.R."/>
            <person name="Ouyang S."/>
            <person name="Schwartz D.C."/>
            <person name="Tanaka T."/>
            <person name="Wu J."/>
            <person name="Zhou S."/>
            <person name="Childs K.L."/>
            <person name="Davidson R.M."/>
            <person name="Lin H."/>
            <person name="Quesada-Ocampo L."/>
            <person name="Vaillancourt B."/>
            <person name="Sakai H."/>
            <person name="Lee S.S."/>
            <person name="Kim J."/>
            <person name="Numa H."/>
            <person name="Itoh T."/>
            <person name="Buell C.R."/>
            <person name="Matsumoto T."/>
        </authorList>
    </citation>
    <scope>NUCLEOTIDE SEQUENCE [LARGE SCALE GENOMIC DNA]</scope>
    <source>
        <strain evidence="3">cv. Nipponbare</strain>
    </source>
</reference>
<keyword evidence="3" id="KW-1185">Reference proteome</keyword>